<dbReference type="Proteomes" id="UP001295423">
    <property type="component" value="Unassembled WGS sequence"/>
</dbReference>
<gene>
    <name evidence="2" type="ORF">CYCCA115_LOCUS12314</name>
</gene>
<dbReference type="AlphaFoldDB" id="A0AAD2FQV2"/>
<keyword evidence="3" id="KW-1185">Reference proteome</keyword>
<proteinExistence type="predicted"/>
<organism evidence="2 3">
    <name type="scientific">Cylindrotheca closterium</name>
    <dbReference type="NCBI Taxonomy" id="2856"/>
    <lineage>
        <taxon>Eukaryota</taxon>
        <taxon>Sar</taxon>
        <taxon>Stramenopiles</taxon>
        <taxon>Ochrophyta</taxon>
        <taxon>Bacillariophyta</taxon>
        <taxon>Bacillariophyceae</taxon>
        <taxon>Bacillariophycidae</taxon>
        <taxon>Bacillariales</taxon>
        <taxon>Bacillariaceae</taxon>
        <taxon>Cylindrotheca</taxon>
    </lineage>
</organism>
<protein>
    <recommendedName>
        <fullName evidence="4">DUF1279 domain-containing protein</fullName>
    </recommendedName>
</protein>
<dbReference type="EMBL" id="CAKOGP040001758">
    <property type="protein sequence ID" value="CAJ1949873.1"/>
    <property type="molecule type" value="Genomic_DNA"/>
</dbReference>
<evidence type="ECO:0008006" key="4">
    <source>
        <dbReference type="Google" id="ProtNLM"/>
    </source>
</evidence>
<name>A0AAD2FQV2_9STRA</name>
<sequence length="220" mass="25017">MLLSAQWRAGSRVLLQRGGIAVTREFQTPSRLFLPRYCKSPSPISKRSSITSAMGFDAVRWYTPMTTEEEDKEKARIAHLSSEEKDQELRELNRKLARLEKLKGINTGELYTWSGRYKALMKDYGFPLFVWYWCCWFSMGVMVYASIDLGGLDAMMIISKADNALSQLTGSQWALAEKIDPQLGQIGVTLVLNELLEPIRLPFVVVTLKPAVDFINPPKY</sequence>
<keyword evidence="1" id="KW-0472">Membrane</keyword>
<reference evidence="2" key="1">
    <citation type="submission" date="2023-08" db="EMBL/GenBank/DDBJ databases">
        <authorList>
            <person name="Audoor S."/>
            <person name="Bilcke G."/>
        </authorList>
    </citation>
    <scope>NUCLEOTIDE SEQUENCE</scope>
</reference>
<accession>A0AAD2FQV2</accession>
<comment type="caution">
    <text evidence="2">The sequence shown here is derived from an EMBL/GenBank/DDBJ whole genome shotgun (WGS) entry which is preliminary data.</text>
</comment>
<evidence type="ECO:0000313" key="3">
    <source>
        <dbReference type="Proteomes" id="UP001295423"/>
    </source>
</evidence>
<keyword evidence="1" id="KW-0812">Transmembrane</keyword>
<evidence type="ECO:0000256" key="1">
    <source>
        <dbReference type="SAM" id="Phobius"/>
    </source>
</evidence>
<keyword evidence="1" id="KW-1133">Transmembrane helix</keyword>
<feature type="transmembrane region" description="Helical" evidence="1">
    <location>
        <begin position="124"/>
        <end position="147"/>
    </location>
</feature>
<evidence type="ECO:0000313" key="2">
    <source>
        <dbReference type="EMBL" id="CAJ1949873.1"/>
    </source>
</evidence>